<dbReference type="PANTHER" id="PTHR43798">
    <property type="entry name" value="MONOACYLGLYCEROL LIPASE"/>
    <property type="match status" value="1"/>
</dbReference>
<dbReference type="EMBL" id="JBHUEO010000045">
    <property type="protein sequence ID" value="MFD1707807.1"/>
    <property type="molecule type" value="Genomic_DNA"/>
</dbReference>
<dbReference type="PRINTS" id="PR00111">
    <property type="entry name" value="ABHYDROLASE"/>
</dbReference>
<dbReference type="GO" id="GO:0016787">
    <property type="term" value="F:hydrolase activity"/>
    <property type="evidence" value="ECO:0007669"/>
    <property type="project" value="UniProtKB-KW"/>
</dbReference>
<dbReference type="PANTHER" id="PTHR43798:SF33">
    <property type="entry name" value="HYDROLASE, PUTATIVE (AFU_ORTHOLOGUE AFUA_2G14860)-RELATED"/>
    <property type="match status" value="1"/>
</dbReference>
<dbReference type="RefSeq" id="WP_380774636.1">
    <property type="nucleotide sequence ID" value="NZ_JBHUEO010000045.1"/>
</dbReference>
<gene>
    <name evidence="2" type="ORF">ACFSCZ_13865</name>
</gene>
<feature type="domain" description="AB hydrolase-1" evidence="1">
    <location>
        <begin position="26"/>
        <end position="258"/>
    </location>
</feature>
<keyword evidence="2" id="KW-0378">Hydrolase</keyword>
<proteinExistence type="predicted"/>
<dbReference type="InterPro" id="IPR050266">
    <property type="entry name" value="AB_hydrolase_sf"/>
</dbReference>
<reference evidence="3" key="1">
    <citation type="journal article" date="2019" name="Int. J. Syst. Evol. Microbiol.">
        <title>The Global Catalogue of Microorganisms (GCM) 10K type strain sequencing project: providing services to taxonomists for standard genome sequencing and annotation.</title>
        <authorList>
            <consortium name="The Broad Institute Genomics Platform"/>
            <consortium name="The Broad Institute Genome Sequencing Center for Infectious Disease"/>
            <person name="Wu L."/>
            <person name="Ma J."/>
        </authorList>
    </citation>
    <scope>NUCLEOTIDE SEQUENCE [LARGE SCALE GENOMIC DNA]</scope>
    <source>
        <strain evidence="3">CGMCC 1.12295</strain>
    </source>
</reference>
<name>A0ABW4KI47_9BACI</name>
<comment type="caution">
    <text evidence="2">The sequence shown here is derived from an EMBL/GenBank/DDBJ whole genome shotgun (WGS) entry which is preliminary data.</text>
</comment>
<dbReference type="PRINTS" id="PR00412">
    <property type="entry name" value="EPOXHYDRLASE"/>
</dbReference>
<dbReference type="Pfam" id="PF00561">
    <property type="entry name" value="Abhydrolase_1"/>
    <property type="match status" value="1"/>
</dbReference>
<keyword evidence="3" id="KW-1185">Reference proteome</keyword>
<dbReference type="InterPro" id="IPR029058">
    <property type="entry name" value="AB_hydrolase_fold"/>
</dbReference>
<organism evidence="2 3">
    <name type="scientific">Siminovitchia sediminis</name>
    <dbReference type="NCBI Taxonomy" id="1274353"/>
    <lineage>
        <taxon>Bacteria</taxon>
        <taxon>Bacillati</taxon>
        <taxon>Bacillota</taxon>
        <taxon>Bacilli</taxon>
        <taxon>Bacillales</taxon>
        <taxon>Bacillaceae</taxon>
        <taxon>Siminovitchia</taxon>
    </lineage>
</organism>
<dbReference type="InterPro" id="IPR000073">
    <property type="entry name" value="AB_hydrolase_1"/>
</dbReference>
<evidence type="ECO:0000259" key="1">
    <source>
        <dbReference type="Pfam" id="PF00561"/>
    </source>
</evidence>
<protein>
    <submittedName>
        <fullName evidence="2">Alpha/beta fold hydrolase</fullName>
    </submittedName>
</protein>
<dbReference type="Proteomes" id="UP001597301">
    <property type="component" value="Unassembled WGS sequence"/>
</dbReference>
<dbReference type="SUPFAM" id="SSF53474">
    <property type="entry name" value="alpha/beta-Hydrolases"/>
    <property type="match status" value="1"/>
</dbReference>
<dbReference type="InterPro" id="IPR000639">
    <property type="entry name" value="Epox_hydrolase-like"/>
</dbReference>
<accession>A0ABW4KI47</accession>
<dbReference type="Gene3D" id="3.40.50.1820">
    <property type="entry name" value="alpha/beta hydrolase"/>
    <property type="match status" value="1"/>
</dbReference>
<sequence length="275" mass="31276">MDGIREMINGTAIYYEENGDPDAGQTIVLLHGFLSSSFSFRMLVPFLAQDFHIISVDLPPFGNSGKAKTFQYSYQNIASTVLQLLEKLGIDRFSVAGHSMGGQIALNMMLQAPEKIYKGVLLCSSSYYARAKKRHIVASYLPFFPFFVKRYLAKTGVVGNLKSVIHDPGLINREMIQGYARQFEDPRIFSSLALLLRHREGDLPEEKLRMIQTPCLLLWGEYDKIVPLRIGKKLEKDLNHSKLIVLKETGHLLPEERPQEVYKEIKAFLHARQDS</sequence>
<evidence type="ECO:0000313" key="2">
    <source>
        <dbReference type="EMBL" id="MFD1707807.1"/>
    </source>
</evidence>
<evidence type="ECO:0000313" key="3">
    <source>
        <dbReference type="Proteomes" id="UP001597301"/>
    </source>
</evidence>